<feature type="region of interest" description="Disordered" evidence="1">
    <location>
        <begin position="40"/>
        <end position="72"/>
    </location>
</feature>
<dbReference type="RefSeq" id="WP_261498141.1">
    <property type="nucleotide sequence ID" value="NZ_JAODYH010000001.1"/>
</dbReference>
<protein>
    <submittedName>
        <fullName evidence="2">Uncharacterized protein</fullName>
    </submittedName>
</protein>
<dbReference type="Proteomes" id="UP001525968">
    <property type="component" value="Unassembled WGS sequence"/>
</dbReference>
<reference evidence="2 3" key="1">
    <citation type="submission" date="2022-09" db="EMBL/GenBank/DDBJ databases">
        <title>Draft genome of isolate Be4.</title>
        <authorList>
            <person name="Sanchez-Castro I."/>
            <person name="Martinez-Rodriguez P."/>
            <person name="Descostes M."/>
            <person name="Merroun M."/>
        </authorList>
    </citation>
    <scope>NUCLEOTIDE SEQUENCE [LARGE SCALE GENOMIC DNA]</scope>
    <source>
        <strain evidence="2 3">Be4</strain>
    </source>
</reference>
<feature type="compositionally biased region" description="Low complexity" evidence="1">
    <location>
        <begin position="40"/>
        <end position="60"/>
    </location>
</feature>
<sequence length="750" mass="81808">MTAIIVNQDSFLMGILNAPSASASEAVKGKFQGRQVQVRAQAQSITPAPAEPTASAAPTSLEQRQARPASAAPSLVRQARYGALPSTTQVHISTGNAGEVAKARGLPSMGQVIAYGGPAKSYSLLERFMNLFRSDKSSVHYQKTLTGLKAYHEACLTGTAQKAKTRLDELAKMVDRYGQGSDGNYLRTGVMRELRKLIANEQVALTNLATELQGGALPQGASLLHALAFSHAGVSLKEMAGLMDKGLKLDQAAPETLENKRRQPQGYLKFLANLESYHAAGAAKDAGARSDIGLAKQAMALLNKLEISTQRYIHTNSGDHKDDPHTETLNDLRDQIPIERQVLQGLLDELKNGGKLPEGADLSHALAFAREGVSLKDMDRLMAKGLLPNQASDARELLDSERAISLMDKLNHLTPEKKAEIEESGFSENEILLLELSGLGPEGGAEYRRLGIPITHQTIVTQHTDEQRLGHMSRLGAGAFNEVFMARYIGSDGVVKGVFKPLNNTEDGWVAHMIGIDLTHPQIANRNLATQDVARALGFDVVVDCRIGARQDPETQELQLGLVMGRAPGNTACDTPRDHYANPEVRREITKLQLLDHLVGQGDRHGNNYFIDVQKDEKGQTKVKVSGIDNDQCFGRNTLHGNDICHGTGRRRDGFRGTLMPGLIDTDMAAALRSITRQRLSALLNDKLSPAEVDAAHMRLQSLHNHVDQLERRGRVITPSEWNKQSDRRSLLNSSNSYFARDADNADLVF</sequence>
<dbReference type="EMBL" id="JAODYH010000001">
    <property type="protein sequence ID" value="MCT9809215.1"/>
    <property type="molecule type" value="Genomic_DNA"/>
</dbReference>
<accession>A0ABT2PFR4</accession>
<evidence type="ECO:0000256" key="1">
    <source>
        <dbReference type="SAM" id="MobiDB-lite"/>
    </source>
</evidence>
<comment type="caution">
    <text evidence="2">The sequence shown here is derived from an EMBL/GenBank/DDBJ whole genome shotgun (WGS) entry which is preliminary data.</text>
</comment>
<gene>
    <name evidence="2" type="ORF">N0K08_01080</name>
</gene>
<proteinExistence type="predicted"/>
<organism evidence="2 3">
    <name type="scientific">Acidovorax bellezanensis</name>
    <dbReference type="NCBI Taxonomy" id="2976702"/>
    <lineage>
        <taxon>Bacteria</taxon>
        <taxon>Pseudomonadati</taxon>
        <taxon>Pseudomonadota</taxon>
        <taxon>Betaproteobacteria</taxon>
        <taxon>Burkholderiales</taxon>
        <taxon>Comamonadaceae</taxon>
        <taxon>Acidovorax</taxon>
    </lineage>
</organism>
<keyword evidence="3" id="KW-1185">Reference proteome</keyword>
<evidence type="ECO:0000313" key="3">
    <source>
        <dbReference type="Proteomes" id="UP001525968"/>
    </source>
</evidence>
<name>A0ABT2PFR4_9BURK</name>
<evidence type="ECO:0000313" key="2">
    <source>
        <dbReference type="EMBL" id="MCT9809215.1"/>
    </source>
</evidence>